<comment type="function">
    <text evidence="6">Methylates ribosomal protein L11.</text>
</comment>
<dbReference type="GO" id="GO:0016279">
    <property type="term" value="F:protein-lysine N-methyltransferase activity"/>
    <property type="evidence" value="ECO:0007669"/>
    <property type="project" value="TreeGrafter"/>
</dbReference>
<feature type="binding site" evidence="6">
    <location>
        <position position="190"/>
    </location>
    <ligand>
        <name>S-adenosyl-L-methionine</name>
        <dbReference type="ChEBI" id="CHEBI:59789"/>
    </ligand>
</feature>
<dbReference type="OrthoDB" id="9785995at2"/>
<protein>
    <recommendedName>
        <fullName evidence="6">Ribosomal protein L11 methyltransferase</fullName>
        <shortName evidence="6">L11 Mtase</shortName>
        <ecNumber evidence="6">2.1.1.-</ecNumber>
    </recommendedName>
</protein>
<dbReference type="AlphaFoldDB" id="A0A5C8Z3Z3"/>
<dbReference type="CDD" id="cd02440">
    <property type="entry name" value="AdoMet_MTases"/>
    <property type="match status" value="1"/>
</dbReference>
<evidence type="ECO:0000256" key="1">
    <source>
        <dbReference type="ARBA" id="ARBA00009741"/>
    </source>
</evidence>
<reference evidence="7 8" key="1">
    <citation type="submission" date="2019-07" db="EMBL/GenBank/DDBJ databases">
        <title>Reinekea sp. strain SSH23 genome sequencing and assembly.</title>
        <authorList>
            <person name="Kim I."/>
        </authorList>
    </citation>
    <scope>NUCLEOTIDE SEQUENCE [LARGE SCALE GENOMIC DNA]</scope>
    <source>
        <strain evidence="7 8">SSH23</strain>
    </source>
</reference>
<dbReference type="Gene3D" id="3.40.50.150">
    <property type="entry name" value="Vaccinia Virus protein VP39"/>
    <property type="match status" value="1"/>
</dbReference>
<evidence type="ECO:0000256" key="3">
    <source>
        <dbReference type="ARBA" id="ARBA00022603"/>
    </source>
</evidence>
<gene>
    <name evidence="6 7" type="primary">prmA</name>
    <name evidence="7" type="ORF">FME95_11190</name>
</gene>
<dbReference type="EMBL" id="VKAD01000002">
    <property type="protein sequence ID" value="TXR51979.1"/>
    <property type="molecule type" value="Genomic_DNA"/>
</dbReference>
<dbReference type="PANTHER" id="PTHR43648">
    <property type="entry name" value="ELECTRON TRANSFER FLAVOPROTEIN BETA SUBUNIT LYSINE METHYLTRANSFERASE"/>
    <property type="match status" value="1"/>
</dbReference>
<sequence length="295" mass="32522">MPWLQIKIPTTPDHTDLLEDALLLAGCQAVTLLDSKDQPVFEPIRGTTPLWQQTTIQGLFEHDIDAASLVEQMQQLITDQQLTAGKILTEIVEDKDWEREWMSNFQPIECGQRLWIVPSWTEAPNANAVNLKLDPGLAFGTGTHPTTFLCLQWLDEKIKGDESVLDYGCGSGILGLAALLLGAKKMHGLDIDPQALVATENNATTNNIDASQYSVTTEPADLEPQYDMVVANILAGPLCDLSEQIVARLKQGGPLVLSGILSYQAETVIDAYKNWIQFDPVTELDGWVRLSGVRR</sequence>
<dbReference type="NCBIfam" id="TIGR00406">
    <property type="entry name" value="prmA"/>
    <property type="match status" value="1"/>
</dbReference>
<dbReference type="SUPFAM" id="SSF53335">
    <property type="entry name" value="S-adenosyl-L-methionine-dependent methyltransferases"/>
    <property type="match status" value="1"/>
</dbReference>
<keyword evidence="5 6" id="KW-0949">S-adenosyl-L-methionine</keyword>
<keyword evidence="4 6" id="KW-0808">Transferase</keyword>
<keyword evidence="7" id="KW-0687">Ribonucleoprotein</keyword>
<comment type="catalytic activity">
    <reaction evidence="6">
        <text>L-lysyl-[protein] + 3 S-adenosyl-L-methionine = N(6),N(6),N(6)-trimethyl-L-lysyl-[protein] + 3 S-adenosyl-L-homocysteine + 3 H(+)</text>
        <dbReference type="Rhea" id="RHEA:54192"/>
        <dbReference type="Rhea" id="RHEA-COMP:9752"/>
        <dbReference type="Rhea" id="RHEA-COMP:13826"/>
        <dbReference type="ChEBI" id="CHEBI:15378"/>
        <dbReference type="ChEBI" id="CHEBI:29969"/>
        <dbReference type="ChEBI" id="CHEBI:57856"/>
        <dbReference type="ChEBI" id="CHEBI:59789"/>
        <dbReference type="ChEBI" id="CHEBI:61961"/>
    </reaction>
</comment>
<comment type="similarity">
    <text evidence="1 6">Belongs to the methyltransferase superfamily. PrmA family.</text>
</comment>
<feature type="binding site" evidence="6">
    <location>
        <position position="147"/>
    </location>
    <ligand>
        <name>S-adenosyl-L-methionine</name>
        <dbReference type="ChEBI" id="CHEBI:59789"/>
    </ligand>
</feature>
<dbReference type="GO" id="GO:0032259">
    <property type="term" value="P:methylation"/>
    <property type="evidence" value="ECO:0007669"/>
    <property type="project" value="UniProtKB-KW"/>
</dbReference>
<evidence type="ECO:0000256" key="5">
    <source>
        <dbReference type="ARBA" id="ARBA00022691"/>
    </source>
</evidence>
<feature type="binding site" evidence="6">
    <location>
        <position position="168"/>
    </location>
    <ligand>
        <name>S-adenosyl-L-methionine</name>
        <dbReference type="ChEBI" id="CHEBI:59789"/>
    </ligand>
</feature>
<organism evidence="7 8">
    <name type="scientific">Reinekea thalattae</name>
    <dbReference type="NCBI Taxonomy" id="2593301"/>
    <lineage>
        <taxon>Bacteria</taxon>
        <taxon>Pseudomonadati</taxon>
        <taxon>Pseudomonadota</taxon>
        <taxon>Gammaproteobacteria</taxon>
        <taxon>Oceanospirillales</taxon>
        <taxon>Saccharospirillaceae</taxon>
        <taxon>Reinekea</taxon>
    </lineage>
</organism>
<evidence type="ECO:0000256" key="2">
    <source>
        <dbReference type="ARBA" id="ARBA00022490"/>
    </source>
</evidence>
<dbReference type="HAMAP" id="MF_00735">
    <property type="entry name" value="Methyltr_PrmA"/>
    <property type="match status" value="1"/>
</dbReference>
<dbReference type="GO" id="GO:0005829">
    <property type="term" value="C:cytosol"/>
    <property type="evidence" value="ECO:0007669"/>
    <property type="project" value="TreeGrafter"/>
</dbReference>
<keyword evidence="3 6" id="KW-0489">Methyltransferase</keyword>
<keyword evidence="2 6" id="KW-0963">Cytoplasm</keyword>
<dbReference type="GO" id="GO:0005840">
    <property type="term" value="C:ribosome"/>
    <property type="evidence" value="ECO:0007669"/>
    <property type="project" value="UniProtKB-KW"/>
</dbReference>
<dbReference type="InterPro" id="IPR004498">
    <property type="entry name" value="Ribosomal_PrmA_MeTrfase"/>
</dbReference>
<comment type="subcellular location">
    <subcellularLocation>
        <location evidence="6">Cytoplasm</location>
    </subcellularLocation>
</comment>
<dbReference type="PIRSF" id="PIRSF000401">
    <property type="entry name" value="RPL11_MTase"/>
    <property type="match status" value="1"/>
</dbReference>
<comment type="caution">
    <text evidence="7">The sequence shown here is derived from an EMBL/GenBank/DDBJ whole genome shotgun (WGS) entry which is preliminary data.</text>
</comment>
<dbReference type="PANTHER" id="PTHR43648:SF1">
    <property type="entry name" value="ELECTRON TRANSFER FLAVOPROTEIN BETA SUBUNIT LYSINE METHYLTRANSFERASE"/>
    <property type="match status" value="1"/>
</dbReference>
<keyword evidence="8" id="KW-1185">Reference proteome</keyword>
<dbReference type="EC" id="2.1.1.-" evidence="6"/>
<evidence type="ECO:0000256" key="6">
    <source>
        <dbReference type="HAMAP-Rule" id="MF_00735"/>
    </source>
</evidence>
<dbReference type="Pfam" id="PF06325">
    <property type="entry name" value="PrmA"/>
    <property type="match status" value="1"/>
</dbReference>
<name>A0A5C8Z3Z3_9GAMM</name>
<feature type="binding site" evidence="6">
    <location>
        <position position="232"/>
    </location>
    <ligand>
        <name>S-adenosyl-L-methionine</name>
        <dbReference type="ChEBI" id="CHEBI:59789"/>
    </ligand>
</feature>
<keyword evidence="7" id="KW-0689">Ribosomal protein</keyword>
<dbReference type="RefSeq" id="WP_147714574.1">
    <property type="nucleotide sequence ID" value="NZ_VKAD01000002.1"/>
</dbReference>
<proteinExistence type="inferred from homology"/>
<dbReference type="InterPro" id="IPR050078">
    <property type="entry name" value="Ribosomal_L11_MeTrfase_PrmA"/>
</dbReference>
<evidence type="ECO:0000313" key="8">
    <source>
        <dbReference type="Proteomes" id="UP000321764"/>
    </source>
</evidence>
<dbReference type="InterPro" id="IPR029063">
    <property type="entry name" value="SAM-dependent_MTases_sf"/>
</dbReference>
<evidence type="ECO:0000256" key="4">
    <source>
        <dbReference type="ARBA" id="ARBA00022679"/>
    </source>
</evidence>
<dbReference type="Proteomes" id="UP000321764">
    <property type="component" value="Unassembled WGS sequence"/>
</dbReference>
<accession>A0A5C8Z3Z3</accession>
<evidence type="ECO:0000313" key="7">
    <source>
        <dbReference type="EMBL" id="TXR51979.1"/>
    </source>
</evidence>